<dbReference type="InterPro" id="IPR011053">
    <property type="entry name" value="Single_hybrid_motif"/>
</dbReference>
<dbReference type="AlphaFoldDB" id="A0A5B6ZXC2"/>
<accession>A0A5B6ZXC2</accession>
<evidence type="ECO:0000256" key="1">
    <source>
        <dbReference type="SAM" id="MobiDB-lite"/>
    </source>
</evidence>
<dbReference type="CDD" id="cd06850">
    <property type="entry name" value="biotinyl_domain"/>
    <property type="match status" value="1"/>
</dbReference>
<gene>
    <name evidence="3" type="ORF">Din_017527</name>
</gene>
<dbReference type="EMBL" id="GHES01017527">
    <property type="protein sequence ID" value="MPA48086.1"/>
    <property type="molecule type" value="Transcribed_RNA"/>
</dbReference>
<protein>
    <recommendedName>
        <fullName evidence="2">Lipoyl-binding domain-containing protein</fullName>
    </recommendedName>
</protein>
<dbReference type="PANTHER" id="PTHR47597:SF2">
    <property type="entry name" value="LIPOYL-BINDING DOMAIN-CONTAINING PROTEIN"/>
    <property type="match status" value="1"/>
</dbReference>
<dbReference type="FunFam" id="2.40.50.100:FF:000059">
    <property type="entry name" value="Biotin/lipoyl attachment domain-containing protein"/>
    <property type="match status" value="1"/>
</dbReference>
<evidence type="ECO:0000313" key="3">
    <source>
        <dbReference type="EMBL" id="MPA48086.1"/>
    </source>
</evidence>
<dbReference type="PANTHER" id="PTHR47597">
    <property type="entry name" value="IS A MEMBER OF THE PF|00364 BIOTIN-REQUIRING ENZYMES FAMILY-RELATED"/>
    <property type="match status" value="1"/>
</dbReference>
<proteinExistence type="predicted"/>
<sequence length="291" mass="30891">MESASVLRSFDYSVGTISQGRSVLERPGTIHVQNASWRTSSKSHIQGLTFGGKLVSSPKKWEGTLVSCVKTSETAVTSKSDGSSDGRPQGSLERNSLRNVTFPNGFEALILEVCDETEVAELKLKIGDFEMHMKRNIGVTKAPMAVISPTTPPAIPTKPMIEAAPAAPLSSPPKPSPEKISPFTNVSLEKSAKLAALEASGASGYVIVSSPTVGSFRRGRTLKGKKQPPICKEGDIIKEGQVIGFLDQFGTELPVKSDVAGEVLKLLFNDGEAVGYGDPLIAVLPSFHGIE</sequence>
<feature type="compositionally biased region" description="Polar residues" evidence="1">
    <location>
        <begin position="73"/>
        <end position="83"/>
    </location>
</feature>
<name>A0A5B6ZXC2_DAVIN</name>
<organism evidence="3">
    <name type="scientific">Davidia involucrata</name>
    <name type="common">Dove tree</name>
    <dbReference type="NCBI Taxonomy" id="16924"/>
    <lineage>
        <taxon>Eukaryota</taxon>
        <taxon>Viridiplantae</taxon>
        <taxon>Streptophyta</taxon>
        <taxon>Embryophyta</taxon>
        <taxon>Tracheophyta</taxon>
        <taxon>Spermatophyta</taxon>
        <taxon>Magnoliopsida</taxon>
        <taxon>eudicotyledons</taxon>
        <taxon>Gunneridae</taxon>
        <taxon>Pentapetalae</taxon>
        <taxon>asterids</taxon>
        <taxon>Cornales</taxon>
        <taxon>Nyssaceae</taxon>
        <taxon>Davidia</taxon>
    </lineage>
</organism>
<dbReference type="InterPro" id="IPR053217">
    <property type="entry name" value="ACC_Biotin_Carrier"/>
</dbReference>
<feature type="region of interest" description="Disordered" evidence="1">
    <location>
        <begin position="73"/>
        <end position="96"/>
    </location>
</feature>
<dbReference type="InterPro" id="IPR000089">
    <property type="entry name" value="Biotin_lipoyl"/>
</dbReference>
<dbReference type="SUPFAM" id="SSF51230">
    <property type="entry name" value="Single hybrid motif"/>
    <property type="match status" value="1"/>
</dbReference>
<evidence type="ECO:0000259" key="2">
    <source>
        <dbReference type="Pfam" id="PF00364"/>
    </source>
</evidence>
<dbReference type="Pfam" id="PF00364">
    <property type="entry name" value="Biotin_lipoyl"/>
    <property type="match status" value="1"/>
</dbReference>
<reference evidence="3" key="1">
    <citation type="submission" date="2019-08" db="EMBL/GenBank/DDBJ databases">
        <title>Reference gene set and small RNA set construction with multiple tissues from Davidia involucrata Baill.</title>
        <authorList>
            <person name="Yang H."/>
            <person name="Zhou C."/>
            <person name="Li G."/>
            <person name="Wang J."/>
            <person name="Gao P."/>
            <person name="Wang M."/>
            <person name="Wang R."/>
            <person name="Zhao Y."/>
        </authorList>
    </citation>
    <scope>NUCLEOTIDE SEQUENCE</scope>
    <source>
        <tissue evidence="3">Mixed with DoveR01_LX</tissue>
    </source>
</reference>
<dbReference type="Gene3D" id="2.40.50.100">
    <property type="match status" value="1"/>
</dbReference>
<feature type="domain" description="Lipoyl-binding" evidence="2">
    <location>
        <begin position="226"/>
        <end position="282"/>
    </location>
</feature>